<dbReference type="SMART" id="SM00534">
    <property type="entry name" value="MUTSac"/>
    <property type="match status" value="1"/>
</dbReference>
<dbReference type="KEGG" id="goe:100900728"/>
<evidence type="ECO:0000256" key="2">
    <source>
        <dbReference type="ARBA" id="ARBA00022741"/>
    </source>
</evidence>
<dbReference type="SUPFAM" id="SSF53150">
    <property type="entry name" value="DNA repair protein MutS, domain II"/>
    <property type="match status" value="1"/>
</dbReference>
<reference evidence="11" key="1">
    <citation type="submission" date="2025-08" db="UniProtKB">
        <authorList>
            <consortium name="RefSeq"/>
        </authorList>
    </citation>
    <scope>IDENTIFICATION</scope>
</reference>
<feature type="region of interest" description="Disordered" evidence="8">
    <location>
        <begin position="1"/>
        <end position="219"/>
    </location>
</feature>
<dbReference type="InterPro" id="IPR007861">
    <property type="entry name" value="DNA_mismatch_repair_MutS_clamp"/>
</dbReference>
<sequence length="1146" mass="127358">MHEFANRTPVLRTDDENKDPVDRGADSPSTSKDGTPKSRRLLGASNDSTPKSSATNSVTPKRANSKSTPKTASKNAKSSSSPTNTPKSRKSLTASGKKGSASKRKPVKQENGVKPKLKRARLEEDSGEEDWMESDPLESEEEDVSSGDDYEPKKDESDLEESYNDDVESEGEVTTPSEDDGSGLDSPVKKTPRRAQRTPAKAPATPKTPSSSLAQSVSRNPSEWLHLSYEFLKEPKDLSGKKIGDADYDPSTLHVPNSFKNSLTPGVRQWWELKSRHFDTVLFFKVGKFYELYHMDAVIGVENLGLTYMKGDWAHSGFPEVALQRNMEALIQKGYKCARVEQTETPSMMEQRCKTSGKSSKFDKVVRREICNVSSKGLQLCGADAVPGSSYCLALFSKERRFGVCLVDSTVGRFHIGEFEDDHQLSSLRTLISRFAPVEAILERSISADVKRIVEAIGAIIDQPAKNKFLSAEKALTLIREGDYFKGNEYPQALKGLIAENDPLMSTPRAGCELAVAALASIVGRLQEALILEDVLTMVEFETIEFKFEGGKGDYLPKIMIMDSVALTNLEIFENSVGTSEGSLISTINFCSTAFGLRHLKKWLLGPSCVSEEIESRWDAVGELMENFSLLKTLQERLKKLPDMDKMLARIHSLSLKKTDHPDSRAILYSDDVYSKRKIEDFCNVLDGFREAQAICKLVRDKDLKSSLLRDLTHLTTEGGHFPDVKEALNYFDKAFDKTKALKDGKIVPAPGVDEEFDEAQRRVAEVKDSLDEHLQQQMKHFGTSKISYTGTGRTAYQIEVPESVAGKATEDHTLEGHKKGFKRYYTRRGKSLCDEMIKAEEMRDAVSKDLMRRIFHAFDEKRPLWKKVIECLSNLDCLMSLALYGNNAGGSVCRPKINHESQKAIIRIVNGCHPCLLKKLGEDKLIANDFTLGTVEEGRCDGSSVALLTGPNMGGKSTLMRQVGLLVVMAQLGAWVPAEEMEFSLVDRIFTRLGASDHITLGESTFLVEMLETSAVFKHATKHSLVLLDELGRGTSTNDGASLAYAVLAELSKSNRRTLFSTHYHDLAKDIQGVYLGHMACVVENDEDVVFLYKFVPGNCEKSFGFNVARLAGLPQRIVTMGLQRAKELEEQSDLLQRFVKFMSL</sequence>
<evidence type="ECO:0000256" key="8">
    <source>
        <dbReference type="SAM" id="MobiDB-lite"/>
    </source>
</evidence>
<dbReference type="PANTHER" id="PTHR11361">
    <property type="entry name" value="DNA MISMATCH REPAIR PROTEIN MUTS FAMILY MEMBER"/>
    <property type="match status" value="1"/>
</dbReference>
<dbReference type="RefSeq" id="XP_003742162.1">
    <property type="nucleotide sequence ID" value="XM_003742114.2"/>
</dbReference>
<dbReference type="Gene3D" id="3.40.50.300">
    <property type="entry name" value="P-loop containing nucleotide triphosphate hydrolases"/>
    <property type="match status" value="1"/>
</dbReference>
<keyword evidence="6 7" id="KW-0234">DNA repair</keyword>
<gene>
    <name evidence="11" type="primary">LOC100900728</name>
</gene>
<dbReference type="GO" id="GO:0140664">
    <property type="term" value="F:ATP-dependent DNA damage sensor activity"/>
    <property type="evidence" value="ECO:0007669"/>
    <property type="project" value="InterPro"/>
</dbReference>
<evidence type="ECO:0000256" key="5">
    <source>
        <dbReference type="ARBA" id="ARBA00023125"/>
    </source>
</evidence>
<dbReference type="GO" id="GO:0005524">
    <property type="term" value="F:ATP binding"/>
    <property type="evidence" value="ECO:0007669"/>
    <property type="project" value="UniProtKB-UniRule"/>
</dbReference>
<dbReference type="InterPro" id="IPR007695">
    <property type="entry name" value="DNA_mismatch_repair_MutS-lik_N"/>
</dbReference>
<dbReference type="PROSITE" id="PS00486">
    <property type="entry name" value="DNA_MISMATCH_REPAIR_2"/>
    <property type="match status" value="1"/>
</dbReference>
<evidence type="ECO:0000256" key="6">
    <source>
        <dbReference type="PIRNR" id="PIRNR037677"/>
    </source>
</evidence>
<dbReference type="Pfam" id="PF01624">
    <property type="entry name" value="MutS_I"/>
    <property type="match status" value="1"/>
</dbReference>
<feature type="domain" description="DNA mismatch repair proteins mutS family" evidence="9">
    <location>
        <begin position="1025"/>
        <end position="1041"/>
    </location>
</feature>
<dbReference type="InterPro" id="IPR045076">
    <property type="entry name" value="MutS"/>
</dbReference>
<dbReference type="Pfam" id="PF05192">
    <property type="entry name" value="MutS_III"/>
    <property type="match status" value="1"/>
</dbReference>
<dbReference type="SUPFAM" id="SSF52540">
    <property type="entry name" value="P-loop containing nucleoside triphosphate hydrolases"/>
    <property type="match status" value="1"/>
</dbReference>
<dbReference type="InterPro" id="IPR000432">
    <property type="entry name" value="DNA_mismatch_repair_MutS_C"/>
</dbReference>
<organism evidence="10 11">
    <name type="scientific">Galendromus occidentalis</name>
    <name type="common">western predatory mite</name>
    <dbReference type="NCBI Taxonomy" id="34638"/>
    <lineage>
        <taxon>Eukaryota</taxon>
        <taxon>Metazoa</taxon>
        <taxon>Ecdysozoa</taxon>
        <taxon>Arthropoda</taxon>
        <taxon>Chelicerata</taxon>
        <taxon>Arachnida</taxon>
        <taxon>Acari</taxon>
        <taxon>Parasitiformes</taxon>
        <taxon>Mesostigmata</taxon>
        <taxon>Gamasina</taxon>
        <taxon>Phytoseioidea</taxon>
        <taxon>Phytoseiidae</taxon>
        <taxon>Typhlodrominae</taxon>
        <taxon>Galendromus</taxon>
    </lineage>
</organism>
<dbReference type="PANTHER" id="PTHR11361:SF148">
    <property type="entry name" value="DNA MISMATCH REPAIR PROTEIN MSH6"/>
    <property type="match status" value="1"/>
</dbReference>
<dbReference type="Pfam" id="PF05190">
    <property type="entry name" value="MutS_IV"/>
    <property type="match status" value="1"/>
</dbReference>
<comment type="similarity">
    <text evidence="1 6 7">Belongs to the DNA mismatch repair MutS family.</text>
</comment>
<dbReference type="SUPFAM" id="SSF48334">
    <property type="entry name" value="DNA repair protein MutS, domain III"/>
    <property type="match status" value="1"/>
</dbReference>
<dbReference type="Pfam" id="PF00488">
    <property type="entry name" value="MutS_V"/>
    <property type="match status" value="1"/>
</dbReference>
<comment type="function">
    <text evidence="6 7">Component of the post-replicative DNA mismatch repair system (MMR).</text>
</comment>
<dbReference type="InterPro" id="IPR027417">
    <property type="entry name" value="P-loop_NTPase"/>
</dbReference>
<name>A0AAJ6QS84_9ACAR</name>
<protein>
    <recommendedName>
        <fullName evidence="6">DNA mismatch repair protein</fullName>
    </recommendedName>
</protein>
<feature type="compositionally biased region" description="Polar residues" evidence="8">
    <location>
        <begin position="210"/>
        <end position="219"/>
    </location>
</feature>
<dbReference type="Proteomes" id="UP000694867">
    <property type="component" value="Unplaced"/>
</dbReference>
<feature type="compositionally biased region" description="Polar residues" evidence="8">
    <location>
        <begin position="45"/>
        <end position="59"/>
    </location>
</feature>
<dbReference type="InterPro" id="IPR007696">
    <property type="entry name" value="DNA_mismatch_repair_MutS_core"/>
</dbReference>
<dbReference type="PIRSF" id="PIRSF037677">
    <property type="entry name" value="DNA_mis_repair_Msh6"/>
    <property type="match status" value="1"/>
</dbReference>
<dbReference type="Gene3D" id="3.40.1170.10">
    <property type="entry name" value="DNA repair protein MutS, domain I"/>
    <property type="match status" value="1"/>
</dbReference>
<evidence type="ECO:0000313" key="10">
    <source>
        <dbReference type="Proteomes" id="UP000694867"/>
    </source>
</evidence>
<dbReference type="Pfam" id="PF05188">
    <property type="entry name" value="MutS_II"/>
    <property type="match status" value="1"/>
</dbReference>
<feature type="compositionally biased region" description="Low complexity" evidence="8">
    <location>
        <begin position="197"/>
        <end position="209"/>
    </location>
</feature>
<dbReference type="Gene3D" id="3.30.420.110">
    <property type="entry name" value="MutS, connector domain"/>
    <property type="match status" value="1"/>
</dbReference>
<feature type="compositionally biased region" description="Acidic residues" evidence="8">
    <location>
        <begin position="125"/>
        <end position="149"/>
    </location>
</feature>
<dbReference type="SUPFAM" id="SSF55271">
    <property type="entry name" value="DNA repair protein MutS, domain I"/>
    <property type="match status" value="1"/>
</dbReference>
<dbReference type="InterPro" id="IPR007860">
    <property type="entry name" value="DNA_mmatch_repair_MutS_con_dom"/>
</dbReference>
<dbReference type="GO" id="GO:0032301">
    <property type="term" value="C:MutSalpha complex"/>
    <property type="evidence" value="ECO:0007669"/>
    <property type="project" value="TreeGrafter"/>
</dbReference>
<accession>A0AAJ6QS84</accession>
<keyword evidence="10" id="KW-1185">Reference proteome</keyword>
<dbReference type="CTD" id="2956"/>
<evidence type="ECO:0000256" key="4">
    <source>
        <dbReference type="ARBA" id="ARBA00022840"/>
    </source>
</evidence>
<dbReference type="GO" id="GO:0006298">
    <property type="term" value="P:mismatch repair"/>
    <property type="evidence" value="ECO:0007669"/>
    <property type="project" value="InterPro"/>
</dbReference>
<evidence type="ECO:0000256" key="3">
    <source>
        <dbReference type="ARBA" id="ARBA00022763"/>
    </source>
</evidence>
<feature type="compositionally biased region" description="Acidic residues" evidence="8">
    <location>
        <begin position="157"/>
        <end position="182"/>
    </location>
</feature>
<evidence type="ECO:0000256" key="7">
    <source>
        <dbReference type="RuleBase" id="RU003756"/>
    </source>
</evidence>
<dbReference type="NCBIfam" id="NF003810">
    <property type="entry name" value="PRK05399.1"/>
    <property type="match status" value="1"/>
</dbReference>
<feature type="compositionally biased region" description="Low complexity" evidence="8">
    <location>
        <begin position="65"/>
        <end position="86"/>
    </location>
</feature>
<keyword evidence="3 6" id="KW-0227">DNA damage</keyword>
<dbReference type="FunFam" id="3.40.1170.10:FF:000002">
    <property type="entry name" value="DNA mismatch repair protein"/>
    <property type="match status" value="1"/>
</dbReference>
<dbReference type="InterPro" id="IPR036678">
    <property type="entry name" value="MutS_con_dom_sf"/>
</dbReference>
<keyword evidence="2 6" id="KW-0547">Nucleotide-binding</keyword>
<dbReference type="Gene3D" id="1.10.1420.10">
    <property type="match status" value="2"/>
</dbReference>
<dbReference type="InterPro" id="IPR036187">
    <property type="entry name" value="DNA_mismatch_repair_MutS_sf"/>
</dbReference>
<proteinExistence type="inferred from homology"/>
<evidence type="ECO:0000256" key="1">
    <source>
        <dbReference type="ARBA" id="ARBA00006271"/>
    </source>
</evidence>
<evidence type="ECO:0000259" key="9">
    <source>
        <dbReference type="PROSITE" id="PS00486"/>
    </source>
</evidence>
<feature type="compositionally biased region" description="Basic and acidic residues" evidence="8">
    <location>
        <begin position="12"/>
        <end position="25"/>
    </location>
</feature>
<dbReference type="InterPro" id="IPR016151">
    <property type="entry name" value="DNA_mismatch_repair_MutS_N"/>
</dbReference>
<evidence type="ECO:0000313" key="11">
    <source>
        <dbReference type="RefSeq" id="XP_003742162.1"/>
    </source>
</evidence>
<dbReference type="SMART" id="SM00533">
    <property type="entry name" value="MUTSd"/>
    <property type="match status" value="1"/>
</dbReference>
<dbReference type="AlphaFoldDB" id="A0AAJ6QS84"/>
<dbReference type="InterPro" id="IPR017261">
    <property type="entry name" value="DNA_mismatch_repair_MutS/MSH"/>
</dbReference>
<dbReference type="GeneID" id="100900728"/>
<keyword evidence="5 6" id="KW-0238">DNA-binding</keyword>
<dbReference type="GO" id="GO:0030983">
    <property type="term" value="F:mismatched DNA binding"/>
    <property type="evidence" value="ECO:0007669"/>
    <property type="project" value="UniProtKB-UniRule"/>
</dbReference>
<dbReference type="FunFam" id="1.10.1420.10:FF:000005">
    <property type="entry name" value="DNA mismatch repair protein"/>
    <property type="match status" value="1"/>
</dbReference>
<keyword evidence="4 6" id="KW-0067">ATP-binding</keyword>